<dbReference type="InterPro" id="IPR038987">
    <property type="entry name" value="MoeA-like"/>
</dbReference>
<comment type="catalytic activity">
    <reaction evidence="1">
        <text>adenylyl-molybdopterin + molybdate = Mo-molybdopterin + AMP + H(+)</text>
        <dbReference type="Rhea" id="RHEA:35047"/>
        <dbReference type="ChEBI" id="CHEBI:15378"/>
        <dbReference type="ChEBI" id="CHEBI:36264"/>
        <dbReference type="ChEBI" id="CHEBI:62727"/>
        <dbReference type="ChEBI" id="CHEBI:71302"/>
        <dbReference type="ChEBI" id="CHEBI:456215"/>
    </reaction>
</comment>
<organism evidence="4 5">
    <name type="scientific">Trinickia dabaoshanensis</name>
    <dbReference type="NCBI Taxonomy" id="564714"/>
    <lineage>
        <taxon>Bacteria</taxon>
        <taxon>Pseudomonadati</taxon>
        <taxon>Pseudomonadota</taxon>
        <taxon>Betaproteobacteria</taxon>
        <taxon>Burkholderiales</taxon>
        <taxon>Burkholderiaceae</taxon>
        <taxon>Trinickia</taxon>
    </lineage>
</organism>
<feature type="region of interest" description="Disordered" evidence="2">
    <location>
        <begin position="1"/>
        <end position="22"/>
    </location>
</feature>
<sequence length="350" mass="38184">MPLPRTDAHRMSDSSKTSTNIVRRRPSRLNRVAEPGDPAGQDYERGATLVARGTRITPQMQAVLIAAGVFTVPVYRAPRVGVVLSSYDAVPPGNVEHAWQRPDSMTAYVRSLIAGWGYAAPTVEQLTPLPPTDAGSTAHDAEEAYRDRLLDLMSRYDLLIGVGMPTDGAMLGNGLGGPVACFPHGQERAHFDNTKERGFICGLGDDRSSPVVGKRPHYKPSAPTEIFRYDGFFIFDRAIVLNVPGDTPEVATVMHLFARRILDFMECVATPGPVWRRGTLEAPLTRHATENRFLWGVARTDESGRVVIQISDDQNRQSLAPFAASNVLVTICNGTEPLAAGECVDYLSLD</sequence>
<keyword evidence="5" id="KW-1185">Reference proteome</keyword>
<dbReference type="InterPro" id="IPR036425">
    <property type="entry name" value="MoaB/Mog-like_dom_sf"/>
</dbReference>
<dbReference type="InterPro" id="IPR036688">
    <property type="entry name" value="MoeA_C_domain_IV_sf"/>
</dbReference>
<keyword evidence="1" id="KW-0501">Molybdenum cofactor biosynthesis</keyword>
<dbReference type="GO" id="GO:0006777">
    <property type="term" value="P:Mo-molybdopterin cofactor biosynthetic process"/>
    <property type="evidence" value="ECO:0007669"/>
    <property type="project" value="UniProtKB-UniRule"/>
</dbReference>
<keyword evidence="1" id="KW-0479">Metal-binding</keyword>
<dbReference type="SUPFAM" id="SSF63882">
    <property type="entry name" value="MoeA N-terminal region -like"/>
    <property type="match status" value="1"/>
</dbReference>
<dbReference type="GO" id="GO:0005737">
    <property type="term" value="C:cytoplasm"/>
    <property type="evidence" value="ECO:0007669"/>
    <property type="project" value="TreeGrafter"/>
</dbReference>
<protein>
    <recommendedName>
        <fullName evidence="1">Molybdopterin molybdenumtransferase</fullName>
        <ecNumber evidence="1">2.10.1.1</ecNumber>
    </recommendedName>
</protein>
<dbReference type="InterPro" id="IPR036135">
    <property type="entry name" value="MoeA_linker/N_sf"/>
</dbReference>
<keyword evidence="1" id="KW-0500">Molybdenum</keyword>
<dbReference type="PANTHER" id="PTHR10192">
    <property type="entry name" value="MOLYBDOPTERIN BIOSYNTHESIS PROTEIN"/>
    <property type="match status" value="1"/>
</dbReference>
<comment type="cofactor">
    <cofactor evidence="1">
        <name>Mg(2+)</name>
        <dbReference type="ChEBI" id="CHEBI:18420"/>
    </cofactor>
</comment>
<dbReference type="PANTHER" id="PTHR10192:SF5">
    <property type="entry name" value="GEPHYRIN"/>
    <property type="match status" value="1"/>
</dbReference>
<name>A0A2N7VZC7_9BURK</name>
<dbReference type="AlphaFoldDB" id="A0A2N7VZC7"/>
<comment type="caution">
    <text evidence="4">The sequence shown here is derived from an EMBL/GenBank/DDBJ whole genome shotgun (WGS) entry which is preliminary data.</text>
</comment>
<keyword evidence="1" id="KW-0808">Transferase</keyword>
<evidence type="ECO:0000313" key="5">
    <source>
        <dbReference type="Proteomes" id="UP000235616"/>
    </source>
</evidence>
<dbReference type="UniPathway" id="UPA00344"/>
<dbReference type="Gene3D" id="3.40.980.10">
    <property type="entry name" value="MoaB/Mog-like domain"/>
    <property type="match status" value="1"/>
</dbReference>
<feature type="compositionally biased region" description="Basic and acidic residues" evidence="2">
    <location>
        <begin position="1"/>
        <end position="13"/>
    </location>
</feature>
<keyword evidence="1" id="KW-0460">Magnesium</keyword>
<evidence type="ECO:0000256" key="1">
    <source>
        <dbReference type="RuleBase" id="RU365090"/>
    </source>
</evidence>
<dbReference type="GO" id="GO:0046872">
    <property type="term" value="F:metal ion binding"/>
    <property type="evidence" value="ECO:0007669"/>
    <property type="project" value="UniProtKB-UniRule"/>
</dbReference>
<evidence type="ECO:0000256" key="2">
    <source>
        <dbReference type="SAM" id="MobiDB-lite"/>
    </source>
</evidence>
<comment type="function">
    <text evidence="1">Catalyzes the insertion of molybdate into adenylated molybdopterin with the concomitant release of AMP.</text>
</comment>
<dbReference type="Proteomes" id="UP000235616">
    <property type="component" value="Unassembled WGS sequence"/>
</dbReference>
<accession>A0A2N7VZC7</accession>
<comment type="pathway">
    <text evidence="1">Cofactor biosynthesis; molybdopterin biosynthesis.</text>
</comment>
<dbReference type="EMBL" id="PNYA01000003">
    <property type="protein sequence ID" value="PMS22483.1"/>
    <property type="molecule type" value="Genomic_DNA"/>
</dbReference>
<reference evidence="4 5" key="1">
    <citation type="submission" date="2018-01" db="EMBL/GenBank/DDBJ databases">
        <title>Whole genome analyses suggest that Burkholderia sensu lato contains two further novel genera in the rhizoxinica-symbiotica group Mycetohabitans gen. nov., and Trinickia gen. nov.: implications for the evolution of diazotrophy and nodulation in the Burkholderiaceae.</title>
        <authorList>
            <person name="Estrada-de los Santos P."/>
            <person name="Palmer M."/>
            <person name="Chavez-Ramirez B."/>
            <person name="Beukes C."/>
            <person name="Steenkamp E.T."/>
            <person name="Hirsch A.M."/>
            <person name="Manyaka P."/>
            <person name="Maluk M."/>
            <person name="Lafos M."/>
            <person name="Crook M."/>
            <person name="Gross E."/>
            <person name="Simon M.F."/>
            <person name="Bueno dos Reis Junior F."/>
            <person name="Poole P.S."/>
            <person name="Venter S.N."/>
            <person name="James E.K."/>
        </authorList>
    </citation>
    <scope>NUCLEOTIDE SEQUENCE [LARGE SCALE GENOMIC DNA]</scope>
    <source>
        <strain evidence="4 5">GIMN1.004</strain>
    </source>
</reference>
<dbReference type="GO" id="GO:0061599">
    <property type="term" value="F:molybdopterin molybdotransferase activity"/>
    <property type="evidence" value="ECO:0007669"/>
    <property type="project" value="UniProtKB-UniRule"/>
</dbReference>
<dbReference type="SUPFAM" id="SSF63867">
    <property type="entry name" value="MoeA C-terminal domain-like"/>
    <property type="match status" value="1"/>
</dbReference>
<feature type="domain" description="MoeA C-terminal" evidence="3">
    <location>
        <begin position="278"/>
        <end position="348"/>
    </location>
</feature>
<comment type="similarity">
    <text evidence="1">Belongs to the MoeA family.</text>
</comment>
<proteinExistence type="inferred from homology"/>
<dbReference type="EC" id="2.10.1.1" evidence="1"/>
<dbReference type="InterPro" id="IPR005111">
    <property type="entry name" value="MoeA_C_domain_IV"/>
</dbReference>
<dbReference type="Pfam" id="PF03454">
    <property type="entry name" value="MoeA_C"/>
    <property type="match status" value="1"/>
</dbReference>
<gene>
    <name evidence="4" type="ORF">C0Z18_03880</name>
</gene>
<evidence type="ECO:0000259" key="3">
    <source>
        <dbReference type="Pfam" id="PF03454"/>
    </source>
</evidence>
<evidence type="ECO:0000313" key="4">
    <source>
        <dbReference type="EMBL" id="PMS22483.1"/>
    </source>
</evidence>